<dbReference type="Proteomes" id="UP000886884">
    <property type="component" value="Unassembled WGS sequence"/>
</dbReference>
<dbReference type="NCBIfam" id="NF009676">
    <property type="entry name" value="PRK13197.1"/>
    <property type="match status" value="1"/>
</dbReference>
<keyword evidence="5" id="KW-0963">Cytoplasm</keyword>
<keyword evidence="6" id="KW-0645">Protease</keyword>
<dbReference type="GO" id="GO:0016920">
    <property type="term" value="F:pyroglutamyl-peptidase activity"/>
    <property type="evidence" value="ECO:0007669"/>
    <property type="project" value="UniProtKB-EC"/>
</dbReference>
<dbReference type="InterPro" id="IPR033694">
    <property type="entry name" value="PGPEP1_Cys_AS"/>
</dbReference>
<evidence type="ECO:0000256" key="7">
    <source>
        <dbReference type="ARBA" id="ARBA00022801"/>
    </source>
</evidence>
<evidence type="ECO:0000256" key="1">
    <source>
        <dbReference type="ARBA" id="ARBA00001770"/>
    </source>
</evidence>
<comment type="caution">
    <text evidence="11">The sequence shown here is derived from an EMBL/GenBank/DDBJ whole genome shotgun (WGS) entry which is preliminary data.</text>
</comment>
<name>A0A9D1P9X3_9FIRM</name>
<dbReference type="PIRSF" id="PIRSF015592">
    <property type="entry name" value="Prld-crbxl_pptds"/>
    <property type="match status" value="1"/>
</dbReference>
<dbReference type="SUPFAM" id="SSF53182">
    <property type="entry name" value="Pyrrolidone carboxyl peptidase (pyroglutamate aminopeptidase)"/>
    <property type="match status" value="1"/>
</dbReference>
<organism evidence="11 12">
    <name type="scientific">Candidatus Ornithocaccomicrobium faecavium</name>
    <dbReference type="NCBI Taxonomy" id="2840890"/>
    <lineage>
        <taxon>Bacteria</taxon>
        <taxon>Bacillati</taxon>
        <taxon>Bacillota</taxon>
        <taxon>Clostridia</taxon>
        <taxon>Candidatus Ornithocaccomicrobium</taxon>
    </lineage>
</organism>
<evidence type="ECO:0000256" key="6">
    <source>
        <dbReference type="ARBA" id="ARBA00022670"/>
    </source>
</evidence>
<dbReference type="Pfam" id="PF01470">
    <property type="entry name" value="Peptidase_C15"/>
    <property type="match status" value="1"/>
</dbReference>
<dbReference type="CDD" id="cd00501">
    <property type="entry name" value="Peptidase_C15"/>
    <property type="match status" value="1"/>
</dbReference>
<comment type="subcellular location">
    <subcellularLocation>
        <location evidence="3">Cytoplasm</location>
    </subcellularLocation>
</comment>
<dbReference type="PROSITE" id="PS01333">
    <property type="entry name" value="PYRASE_GLU"/>
    <property type="match status" value="1"/>
</dbReference>
<reference evidence="11" key="2">
    <citation type="journal article" date="2021" name="PeerJ">
        <title>Extensive microbial diversity within the chicken gut microbiome revealed by metagenomics and culture.</title>
        <authorList>
            <person name="Gilroy R."/>
            <person name="Ravi A."/>
            <person name="Getino M."/>
            <person name="Pursley I."/>
            <person name="Horton D.L."/>
            <person name="Alikhan N.F."/>
            <person name="Baker D."/>
            <person name="Gharbi K."/>
            <person name="Hall N."/>
            <person name="Watson M."/>
            <person name="Adriaenssens E.M."/>
            <person name="Foster-Nyarko E."/>
            <person name="Jarju S."/>
            <person name="Secka A."/>
            <person name="Antonio M."/>
            <person name="Oren A."/>
            <person name="Chaudhuri R.R."/>
            <person name="La Ragione R."/>
            <person name="Hildebrand F."/>
            <person name="Pallen M.J."/>
        </authorList>
    </citation>
    <scope>NUCLEOTIDE SEQUENCE</scope>
    <source>
        <strain evidence="11">CHK183-6373</strain>
    </source>
</reference>
<dbReference type="PANTHER" id="PTHR23402:SF1">
    <property type="entry name" value="PYROGLUTAMYL-PEPTIDASE I"/>
    <property type="match status" value="1"/>
</dbReference>
<evidence type="ECO:0000313" key="11">
    <source>
        <dbReference type="EMBL" id="HIV28580.1"/>
    </source>
</evidence>
<feature type="active site" evidence="10">
    <location>
        <position position="141"/>
    </location>
</feature>
<dbReference type="GO" id="GO:0005829">
    <property type="term" value="C:cytosol"/>
    <property type="evidence" value="ECO:0007669"/>
    <property type="project" value="InterPro"/>
</dbReference>
<dbReference type="GO" id="GO:0006508">
    <property type="term" value="P:proteolysis"/>
    <property type="evidence" value="ECO:0007669"/>
    <property type="project" value="UniProtKB-KW"/>
</dbReference>
<comment type="similarity">
    <text evidence="4">Belongs to the peptidase C15 family.</text>
</comment>
<protein>
    <recommendedName>
        <fullName evidence="9">Pyroglutamyl-peptidase I</fullName>
        <ecNumber evidence="9">3.4.19.3</ecNumber>
    </recommendedName>
</protein>
<evidence type="ECO:0000256" key="8">
    <source>
        <dbReference type="ARBA" id="ARBA00022807"/>
    </source>
</evidence>
<comment type="function">
    <text evidence="2">Removes 5-oxoproline from various penultimate amino acid residues except L-proline.</text>
</comment>
<gene>
    <name evidence="11" type="primary">pcp</name>
    <name evidence="11" type="ORF">IAA64_11450</name>
</gene>
<dbReference type="InterPro" id="IPR036440">
    <property type="entry name" value="Peptidase_C15-like_sf"/>
</dbReference>
<accession>A0A9D1P9X3</accession>
<dbReference type="InterPro" id="IPR033693">
    <property type="entry name" value="PGPEP1_Glu_AS"/>
</dbReference>
<dbReference type="PRINTS" id="PR00706">
    <property type="entry name" value="PYROGLUPTASE"/>
</dbReference>
<keyword evidence="7 11" id="KW-0378">Hydrolase</keyword>
<dbReference type="AlphaFoldDB" id="A0A9D1P9X3"/>
<evidence type="ECO:0000313" key="12">
    <source>
        <dbReference type="Proteomes" id="UP000886884"/>
    </source>
</evidence>
<dbReference type="EMBL" id="DVOT01000209">
    <property type="protein sequence ID" value="HIV28580.1"/>
    <property type="molecule type" value="Genomic_DNA"/>
</dbReference>
<reference evidence="11" key="1">
    <citation type="submission" date="2020-10" db="EMBL/GenBank/DDBJ databases">
        <authorList>
            <person name="Gilroy R."/>
        </authorList>
    </citation>
    <scope>NUCLEOTIDE SEQUENCE</scope>
    <source>
        <strain evidence="11">CHK183-6373</strain>
    </source>
</reference>
<dbReference type="InterPro" id="IPR000816">
    <property type="entry name" value="Peptidase_C15"/>
</dbReference>
<dbReference type="PROSITE" id="PS01334">
    <property type="entry name" value="PYRASE_CYS"/>
    <property type="match status" value="1"/>
</dbReference>
<dbReference type="Gene3D" id="3.40.630.20">
    <property type="entry name" value="Peptidase C15, pyroglutamyl peptidase I-like"/>
    <property type="match status" value="1"/>
</dbReference>
<evidence type="ECO:0000256" key="4">
    <source>
        <dbReference type="ARBA" id="ARBA00006641"/>
    </source>
</evidence>
<keyword evidence="8" id="KW-0788">Thiol protease</keyword>
<dbReference type="InterPro" id="IPR016125">
    <property type="entry name" value="Peptidase_C15-like"/>
</dbReference>
<evidence type="ECO:0000256" key="3">
    <source>
        <dbReference type="ARBA" id="ARBA00004496"/>
    </source>
</evidence>
<evidence type="ECO:0000256" key="9">
    <source>
        <dbReference type="PROSITE-ProRule" id="PRU10076"/>
    </source>
</evidence>
<dbReference type="InterPro" id="IPR029762">
    <property type="entry name" value="PGP-I_bact-type"/>
</dbReference>
<dbReference type="PANTHER" id="PTHR23402">
    <property type="entry name" value="PROTEASE FAMILY C15 PYROGLUTAMYL-PEPTIDASE I-RELATED"/>
    <property type="match status" value="1"/>
</dbReference>
<sequence>MKILVTGFEPFGSDAENPTLLAVNALPETLAGARILKRILPVSFQAAQRMVRAAVAQEGVDAAVLTGLAGGRAKISLERVAINVQDARMPDNDGDCPVDLPIRAEGPAAYFATLPLRRIQAGLQDAGIPVEISNSAGTYVCNLAMYCALDEIALLGLRARAGFIHVPYLPQQAQAHGAPGMRLEETVRALTTALEILAGGGA</sequence>
<evidence type="ECO:0000256" key="2">
    <source>
        <dbReference type="ARBA" id="ARBA00002280"/>
    </source>
</evidence>
<evidence type="ECO:0000256" key="5">
    <source>
        <dbReference type="ARBA" id="ARBA00022490"/>
    </source>
</evidence>
<dbReference type="NCBIfam" id="TIGR00504">
    <property type="entry name" value="pyro_pdase"/>
    <property type="match status" value="1"/>
</dbReference>
<dbReference type="EC" id="3.4.19.3" evidence="9"/>
<proteinExistence type="inferred from homology"/>
<comment type="catalytic activity">
    <reaction evidence="1 9">
        <text>Release of an N-terminal pyroglutamyl group from a polypeptide, the second amino acid generally not being Pro.</text>
        <dbReference type="EC" id="3.4.19.3"/>
    </reaction>
</comment>
<evidence type="ECO:0000256" key="10">
    <source>
        <dbReference type="PROSITE-ProRule" id="PRU10077"/>
    </source>
</evidence>
<feature type="active site" evidence="9">
    <location>
        <position position="78"/>
    </location>
</feature>